<name>A0ABU4C2D2_RHOGO</name>
<comment type="similarity">
    <text evidence="1 7">Belongs to the cytochrome P450 family.</text>
</comment>
<gene>
    <name evidence="8" type="ORF">R3Q16_28915</name>
</gene>
<dbReference type="InterPro" id="IPR002397">
    <property type="entry name" value="Cyt_P450_B"/>
</dbReference>
<dbReference type="Pfam" id="PF00067">
    <property type="entry name" value="p450"/>
    <property type="match status" value="1"/>
</dbReference>
<dbReference type="InterPro" id="IPR036396">
    <property type="entry name" value="Cyt_P450_sf"/>
</dbReference>
<keyword evidence="3 7" id="KW-0479">Metal-binding</keyword>
<evidence type="ECO:0000256" key="5">
    <source>
        <dbReference type="ARBA" id="ARBA00023004"/>
    </source>
</evidence>
<dbReference type="PANTHER" id="PTHR46696:SF6">
    <property type="entry name" value="P450, PUTATIVE (EUROFUNG)-RELATED"/>
    <property type="match status" value="1"/>
</dbReference>
<dbReference type="InterPro" id="IPR001128">
    <property type="entry name" value="Cyt_P450"/>
</dbReference>
<protein>
    <submittedName>
        <fullName evidence="8">Cytochrome P450</fullName>
    </submittedName>
</protein>
<evidence type="ECO:0000256" key="4">
    <source>
        <dbReference type="ARBA" id="ARBA00023002"/>
    </source>
</evidence>
<evidence type="ECO:0000256" key="7">
    <source>
        <dbReference type="RuleBase" id="RU000461"/>
    </source>
</evidence>
<reference evidence="8 9" key="1">
    <citation type="submission" date="2023-10" db="EMBL/GenBank/DDBJ databases">
        <title>Development of a sustainable strategy for remediation of hydrocarbon-contaminated territories based on the waste exchange concept.</title>
        <authorList>
            <person name="Krivoruchko A."/>
        </authorList>
    </citation>
    <scope>NUCLEOTIDE SEQUENCE [LARGE SCALE GENOMIC DNA]</scope>
    <source>
        <strain evidence="8 9">IEGM 1203</strain>
    </source>
</reference>
<dbReference type="Proteomes" id="UP001185927">
    <property type="component" value="Unassembled WGS sequence"/>
</dbReference>
<keyword evidence="9" id="KW-1185">Reference proteome</keyword>
<proteinExistence type="inferred from homology"/>
<keyword evidence="6 7" id="KW-0503">Monooxygenase</keyword>
<organism evidence="8 9">
    <name type="scientific">Rhodococcus globerulus</name>
    <dbReference type="NCBI Taxonomy" id="33008"/>
    <lineage>
        <taxon>Bacteria</taxon>
        <taxon>Bacillati</taxon>
        <taxon>Actinomycetota</taxon>
        <taxon>Actinomycetes</taxon>
        <taxon>Mycobacteriales</taxon>
        <taxon>Nocardiaceae</taxon>
        <taxon>Rhodococcus</taxon>
    </lineage>
</organism>
<dbReference type="SUPFAM" id="SSF48264">
    <property type="entry name" value="Cytochrome P450"/>
    <property type="match status" value="1"/>
</dbReference>
<sequence length="419" mass="46327">MSVEPAIGENDSAGTKLLTQIVMGGVQDPFPLYDELRELDEGVHWCRELNAWFATRAADVRMMGSRAEAYSNDMATTSGANVHNADDPIERRYGETADKFLFFLDPPEHTTVRSVFRHAFTPQAIKAWRPTVERIADDLIADYDDGDEVDFMGDLAAKIPIEVIATILGVPRSDLPLFVKWTDALSLSTDPAVQGEARSIAIRTAVELIDYLDAIAIDRRQNPRDDLISLIVNTAVEDGQPLDPTVALSQAVILLAAGNDTTTNLLGNGISILIDHPDVKERLGSDSSLIPRTVEEMLRFDPPFHLDFRKATDEHTLGGRDIAAETTIFHLLAAANRDPREFPDPELFDIDRQNKRHLAFSHGIHFCVGAPLARMEAAVGFSRILSKFPGISAGSSEPRRKVTNIVARGWESRPVTLRR</sequence>
<evidence type="ECO:0000256" key="2">
    <source>
        <dbReference type="ARBA" id="ARBA00022617"/>
    </source>
</evidence>
<comment type="caution">
    <text evidence="8">The sequence shown here is derived from an EMBL/GenBank/DDBJ whole genome shotgun (WGS) entry which is preliminary data.</text>
</comment>
<keyword evidence="4 7" id="KW-0560">Oxidoreductase</keyword>
<accession>A0ABU4C2D2</accession>
<evidence type="ECO:0000313" key="8">
    <source>
        <dbReference type="EMBL" id="MDV6270658.1"/>
    </source>
</evidence>
<dbReference type="InterPro" id="IPR017972">
    <property type="entry name" value="Cyt_P450_CS"/>
</dbReference>
<dbReference type="Gene3D" id="1.10.630.10">
    <property type="entry name" value="Cytochrome P450"/>
    <property type="match status" value="1"/>
</dbReference>
<evidence type="ECO:0000256" key="3">
    <source>
        <dbReference type="ARBA" id="ARBA00022723"/>
    </source>
</evidence>
<dbReference type="PRINTS" id="PR00385">
    <property type="entry name" value="P450"/>
</dbReference>
<dbReference type="PRINTS" id="PR00359">
    <property type="entry name" value="BP450"/>
</dbReference>
<evidence type="ECO:0000256" key="6">
    <source>
        <dbReference type="ARBA" id="ARBA00023033"/>
    </source>
</evidence>
<dbReference type="CDD" id="cd20625">
    <property type="entry name" value="CYP164-like"/>
    <property type="match status" value="1"/>
</dbReference>
<evidence type="ECO:0000313" key="9">
    <source>
        <dbReference type="Proteomes" id="UP001185927"/>
    </source>
</evidence>
<keyword evidence="5 7" id="KW-0408">Iron</keyword>
<dbReference type="PROSITE" id="PS00086">
    <property type="entry name" value="CYTOCHROME_P450"/>
    <property type="match status" value="1"/>
</dbReference>
<dbReference type="RefSeq" id="WP_317545114.1">
    <property type="nucleotide sequence ID" value="NZ_JAWLKB010000021.1"/>
</dbReference>
<keyword evidence="2 7" id="KW-0349">Heme</keyword>
<evidence type="ECO:0000256" key="1">
    <source>
        <dbReference type="ARBA" id="ARBA00010617"/>
    </source>
</evidence>
<dbReference type="PANTHER" id="PTHR46696">
    <property type="entry name" value="P450, PUTATIVE (EUROFUNG)-RELATED"/>
    <property type="match status" value="1"/>
</dbReference>
<dbReference type="EMBL" id="JAWLKB010000021">
    <property type="protein sequence ID" value="MDV6270658.1"/>
    <property type="molecule type" value="Genomic_DNA"/>
</dbReference>